<evidence type="ECO:0000313" key="7">
    <source>
        <dbReference type="Proteomes" id="UP001217838"/>
    </source>
</evidence>
<evidence type="ECO:0000259" key="5">
    <source>
        <dbReference type="PROSITE" id="PS50850"/>
    </source>
</evidence>
<evidence type="ECO:0000256" key="3">
    <source>
        <dbReference type="ARBA" id="ARBA00023136"/>
    </source>
</evidence>
<evidence type="ECO:0000313" key="6">
    <source>
        <dbReference type="EMBL" id="MDC0669348.1"/>
    </source>
</evidence>
<sequence length="397" mass="41873">MSIAPPRTHTTSLGVLAAISVCHGMNDLMQSVLPAVYPLLKDAYRLDFGQIGLITFANQATASLLQPLIGAFTDRRPQPFSLPIGMAFTLVGLLLLSVAPAYATILLAVALVGIGSSVFHPESSRVARLASGGRHGFAQSLFQVGGNIGSSTGPLLAAYIVLPYGQQSIAWFGVTALAAMTILVGVGKWYRGQIADHLRKTQANLVGALPRGKVRTALIILVLLVFSKNIYLASLSSYYTFYLIDKFGVSVRSAQIHLFILLAAVAAGTFIGGPVGDRIGRKYVIWASILGALPFTLLLPHANLFWTEVLTVIIGLVLASAFSAIVVFAQELVPGRVGMIAGVFFGFAFGAGALGAALLGQLADATDIQFVFTVCSFLPAIGLLTWFLPNIEPAGRG</sequence>
<dbReference type="PANTHER" id="PTHR43129:SF1">
    <property type="entry name" value="FOSMIDOMYCIN RESISTANCE PROTEIN"/>
    <property type="match status" value="1"/>
</dbReference>
<dbReference type="InterPro" id="IPR036259">
    <property type="entry name" value="MFS_trans_sf"/>
</dbReference>
<dbReference type="Proteomes" id="UP001217838">
    <property type="component" value="Unassembled WGS sequence"/>
</dbReference>
<feature type="transmembrane region" description="Helical" evidence="4">
    <location>
        <begin position="218"/>
        <end position="244"/>
    </location>
</feature>
<keyword evidence="7" id="KW-1185">Reference proteome</keyword>
<feature type="transmembrane region" description="Helical" evidence="4">
    <location>
        <begin position="283"/>
        <end position="303"/>
    </location>
</feature>
<feature type="domain" description="Major facilitator superfamily (MFS) profile" evidence="5">
    <location>
        <begin position="15"/>
        <end position="394"/>
    </location>
</feature>
<comment type="caution">
    <text evidence="6">The sequence shown here is derived from an EMBL/GenBank/DDBJ whole genome shotgun (WGS) entry which is preliminary data.</text>
</comment>
<reference evidence="6 7" key="1">
    <citation type="submission" date="2022-11" db="EMBL/GenBank/DDBJ databases">
        <title>Minimal conservation of predation-associated metabolite biosynthetic gene clusters underscores biosynthetic potential of Myxococcota including descriptions for ten novel species: Archangium lansinium sp. nov., Myxococcus landrumus sp. nov., Nannocystis bai.</title>
        <authorList>
            <person name="Ahearne A."/>
            <person name="Stevens C."/>
            <person name="Dowd S."/>
        </authorList>
    </citation>
    <scope>NUCLEOTIDE SEQUENCE [LARGE SCALE GENOMIC DNA]</scope>
    <source>
        <strain evidence="6 7">NCELM</strain>
    </source>
</reference>
<dbReference type="PROSITE" id="PS50850">
    <property type="entry name" value="MFS"/>
    <property type="match status" value="1"/>
</dbReference>
<evidence type="ECO:0000256" key="1">
    <source>
        <dbReference type="ARBA" id="ARBA00022692"/>
    </source>
</evidence>
<dbReference type="PRINTS" id="PR01988">
    <property type="entry name" value="EXPORTERBACE"/>
</dbReference>
<dbReference type="SUPFAM" id="SSF103473">
    <property type="entry name" value="MFS general substrate transporter"/>
    <property type="match status" value="1"/>
</dbReference>
<feature type="transmembrane region" description="Helical" evidence="4">
    <location>
        <begin position="341"/>
        <end position="362"/>
    </location>
</feature>
<keyword evidence="3 4" id="KW-0472">Membrane</keyword>
<organism evidence="6 7">
    <name type="scientific">Nannocystis radixulma</name>
    <dbReference type="NCBI Taxonomy" id="2995305"/>
    <lineage>
        <taxon>Bacteria</taxon>
        <taxon>Pseudomonadati</taxon>
        <taxon>Myxococcota</taxon>
        <taxon>Polyangia</taxon>
        <taxon>Nannocystales</taxon>
        <taxon>Nannocystaceae</taxon>
        <taxon>Nannocystis</taxon>
    </lineage>
</organism>
<dbReference type="EMBL" id="JAQNDN010000007">
    <property type="protein sequence ID" value="MDC0669348.1"/>
    <property type="molecule type" value="Genomic_DNA"/>
</dbReference>
<dbReference type="Pfam" id="PF07690">
    <property type="entry name" value="MFS_1"/>
    <property type="match status" value="1"/>
</dbReference>
<name>A0ABT5B6J0_9BACT</name>
<evidence type="ECO:0000256" key="4">
    <source>
        <dbReference type="SAM" id="Phobius"/>
    </source>
</evidence>
<feature type="transmembrane region" description="Helical" evidence="4">
    <location>
        <begin position="168"/>
        <end position="190"/>
    </location>
</feature>
<keyword evidence="2 4" id="KW-1133">Transmembrane helix</keyword>
<dbReference type="InterPro" id="IPR011701">
    <property type="entry name" value="MFS"/>
</dbReference>
<dbReference type="InterPro" id="IPR020846">
    <property type="entry name" value="MFS_dom"/>
</dbReference>
<keyword evidence="1 4" id="KW-0812">Transmembrane</keyword>
<proteinExistence type="predicted"/>
<gene>
    <name evidence="6" type="ORF">POL58_16460</name>
</gene>
<dbReference type="CDD" id="cd17478">
    <property type="entry name" value="MFS_FsR"/>
    <property type="match status" value="1"/>
</dbReference>
<dbReference type="Gene3D" id="1.20.1250.20">
    <property type="entry name" value="MFS general substrate transporter like domains"/>
    <property type="match status" value="2"/>
</dbReference>
<feature type="transmembrane region" description="Helical" evidence="4">
    <location>
        <begin position="309"/>
        <end position="329"/>
    </location>
</feature>
<feature type="transmembrane region" description="Helical" evidence="4">
    <location>
        <begin position="256"/>
        <end position="276"/>
    </location>
</feature>
<protein>
    <submittedName>
        <fullName evidence="6">MFS transporter</fullName>
    </submittedName>
</protein>
<dbReference type="PANTHER" id="PTHR43129">
    <property type="entry name" value="FOSMIDOMYCIN RESISTANCE PROTEIN"/>
    <property type="match status" value="1"/>
</dbReference>
<evidence type="ECO:0000256" key="2">
    <source>
        <dbReference type="ARBA" id="ARBA00022989"/>
    </source>
</evidence>
<feature type="transmembrane region" description="Helical" evidence="4">
    <location>
        <begin position="368"/>
        <end position="388"/>
    </location>
</feature>
<dbReference type="InterPro" id="IPR022324">
    <property type="entry name" value="Bacilysin_exporter_BacE_put"/>
</dbReference>
<accession>A0ABT5B6J0</accession>